<evidence type="ECO:0000313" key="2">
    <source>
        <dbReference type="EMBL" id="MFC3126507.1"/>
    </source>
</evidence>
<name>A0ABV7G8H3_9PROT</name>
<dbReference type="SUPFAM" id="SSF50090">
    <property type="entry name" value="Electron transport accessory proteins"/>
    <property type="match status" value="1"/>
</dbReference>
<dbReference type="InterPro" id="IPR008990">
    <property type="entry name" value="Elect_transpt_acc-like_dom_sf"/>
</dbReference>
<evidence type="ECO:0000259" key="1">
    <source>
        <dbReference type="Pfam" id="PF21006"/>
    </source>
</evidence>
<sequence>MMLPEEAPARAHHDMGGVSRFACEKLDKTHHELTDFDRQVDALRQVLGATGLFTVDEMRRGIEGLGAETYDRSSYYQRWLYSMVTVMLEKGVITEDELSARLAA</sequence>
<reference evidence="3" key="1">
    <citation type="journal article" date="2019" name="Int. J. Syst. Evol. Microbiol.">
        <title>The Global Catalogue of Microorganisms (GCM) 10K type strain sequencing project: providing services to taxonomists for standard genome sequencing and annotation.</title>
        <authorList>
            <consortium name="The Broad Institute Genomics Platform"/>
            <consortium name="The Broad Institute Genome Sequencing Center for Infectious Disease"/>
            <person name="Wu L."/>
            <person name="Ma J."/>
        </authorList>
    </citation>
    <scope>NUCLEOTIDE SEQUENCE [LARGE SCALE GENOMIC DNA]</scope>
    <source>
        <strain evidence="3">KCTC 52094</strain>
    </source>
</reference>
<organism evidence="2 3">
    <name type="scientific">Teichococcus globiformis</name>
    <dbReference type="NCBI Taxonomy" id="2307229"/>
    <lineage>
        <taxon>Bacteria</taxon>
        <taxon>Pseudomonadati</taxon>
        <taxon>Pseudomonadota</taxon>
        <taxon>Alphaproteobacteria</taxon>
        <taxon>Acetobacterales</taxon>
        <taxon>Roseomonadaceae</taxon>
        <taxon>Roseomonas</taxon>
    </lineage>
</organism>
<dbReference type="EMBL" id="JBHRTN010000018">
    <property type="protein sequence ID" value="MFC3126507.1"/>
    <property type="molecule type" value="Genomic_DNA"/>
</dbReference>
<gene>
    <name evidence="2" type="ORF">ACFOD4_15695</name>
</gene>
<comment type="caution">
    <text evidence="2">The sequence shown here is derived from an EMBL/GenBank/DDBJ whole genome shotgun (WGS) entry which is preliminary data.</text>
</comment>
<keyword evidence="3" id="KW-1185">Reference proteome</keyword>
<evidence type="ECO:0000313" key="3">
    <source>
        <dbReference type="Proteomes" id="UP001595593"/>
    </source>
</evidence>
<dbReference type="Pfam" id="PF21006">
    <property type="entry name" value="NHase_beta_N"/>
    <property type="match status" value="1"/>
</dbReference>
<dbReference type="InterPro" id="IPR042262">
    <property type="entry name" value="CN_hydtase_beta_C"/>
</dbReference>
<dbReference type="InterPro" id="IPR049054">
    <property type="entry name" value="CN_hydtase_beta-like_N"/>
</dbReference>
<dbReference type="Proteomes" id="UP001595593">
    <property type="component" value="Unassembled WGS sequence"/>
</dbReference>
<proteinExistence type="predicted"/>
<feature type="domain" description="Nitrile hydratase beta subunit-like N-terminal" evidence="1">
    <location>
        <begin position="12"/>
        <end position="102"/>
    </location>
</feature>
<accession>A0ABV7G8H3</accession>
<protein>
    <submittedName>
        <fullName evidence="2">Nitrile hydratase</fullName>
    </submittedName>
</protein>
<dbReference type="Gene3D" id="1.10.472.20">
    <property type="entry name" value="Nitrile hydratase, beta subunit"/>
    <property type="match status" value="1"/>
</dbReference>